<comment type="similarity">
    <text evidence="1 5">Belongs to the eukaryotic ribosomal protein eL21 family.</text>
</comment>
<gene>
    <name evidence="6" type="primary">RP-L21e</name>
    <name evidence="6" type="synonym">RPL21</name>
    <name evidence="5" type="synonym">rpl21e</name>
</gene>
<dbReference type="SUPFAM" id="SSF50104">
    <property type="entry name" value="Translation proteins SH3-like domain"/>
    <property type="match status" value="1"/>
</dbReference>
<dbReference type="InterPro" id="IPR036948">
    <property type="entry name" value="Ribosomal_eL21_sf"/>
</dbReference>
<evidence type="ECO:0000256" key="5">
    <source>
        <dbReference type="HAMAP-Rule" id="MF_00369"/>
    </source>
</evidence>
<dbReference type="NCBIfam" id="NF003303">
    <property type="entry name" value="PRK04306.1"/>
    <property type="match status" value="1"/>
</dbReference>
<organism evidence="6">
    <name type="scientific">uncultured marine group II/III euryarchaeote AD1000_04_H03</name>
    <dbReference type="NCBI Taxonomy" id="1457707"/>
    <lineage>
        <taxon>Archaea</taxon>
        <taxon>Methanobacteriati</taxon>
        <taxon>Methanobacteriota</taxon>
        <taxon>environmental samples</taxon>
    </lineage>
</organism>
<evidence type="ECO:0000256" key="1">
    <source>
        <dbReference type="ARBA" id="ARBA00008427"/>
    </source>
</evidence>
<name>A0A075FHU2_9EURY</name>
<dbReference type="GO" id="GO:0006412">
    <property type="term" value="P:translation"/>
    <property type="evidence" value="ECO:0007669"/>
    <property type="project" value="UniProtKB-UniRule"/>
</dbReference>
<dbReference type="PANTHER" id="PTHR20981">
    <property type="entry name" value="60S RIBOSOMAL PROTEIN L21"/>
    <property type="match status" value="1"/>
</dbReference>
<dbReference type="GO" id="GO:0005840">
    <property type="term" value="C:ribosome"/>
    <property type="evidence" value="ECO:0007669"/>
    <property type="project" value="UniProtKB-KW"/>
</dbReference>
<dbReference type="InterPro" id="IPR018259">
    <property type="entry name" value="Ribosomal_eL21_CS"/>
</dbReference>
<dbReference type="Pfam" id="PF01157">
    <property type="entry name" value="Ribosomal_L21e"/>
    <property type="match status" value="1"/>
</dbReference>
<evidence type="ECO:0000256" key="2">
    <source>
        <dbReference type="ARBA" id="ARBA00022980"/>
    </source>
</evidence>
<sequence>MAKRAHGGRQGTRSILKKKKVERSRVFINRVMHPYAEGDHVAIVLDGAQQKGMPHRRFQGKTGKITGVQGRAYVVSVSDGDMRKTVVARPEHLRPVE</sequence>
<dbReference type="GO" id="GO:0003735">
    <property type="term" value="F:structural constituent of ribosome"/>
    <property type="evidence" value="ECO:0007669"/>
    <property type="project" value="InterPro"/>
</dbReference>
<reference evidence="6" key="1">
    <citation type="journal article" date="2014" name="Genome Biol. Evol.">
        <title>Pangenome evidence for extensive interdomain horizontal transfer affecting lineage core and shell genes in uncultured planktonic thaumarchaeota and euryarchaeota.</title>
        <authorList>
            <person name="Deschamps P."/>
            <person name="Zivanovic Y."/>
            <person name="Moreira D."/>
            <person name="Rodriguez-Valera F."/>
            <person name="Lopez-Garcia P."/>
        </authorList>
    </citation>
    <scope>NUCLEOTIDE SEQUENCE</scope>
</reference>
<dbReference type="InterPro" id="IPR001147">
    <property type="entry name" value="Ribosomal_eL21"/>
</dbReference>
<dbReference type="HAMAP" id="MF_00369">
    <property type="entry name" value="Ribosomal_eL21"/>
    <property type="match status" value="1"/>
</dbReference>
<accession>A0A075FHU2</accession>
<evidence type="ECO:0000313" key="6">
    <source>
        <dbReference type="EMBL" id="AIE90628.1"/>
    </source>
</evidence>
<evidence type="ECO:0000256" key="4">
    <source>
        <dbReference type="ARBA" id="ARBA00035219"/>
    </source>
</evidence>
<evidence type="ECO:0000256" key="3">
    <source>
        <dbReference type="ARBA" id="ARBA00023274"/>
    </source>
</evidence>
<keyword evidence="3 5" id="KW-0687">Ribonucleoprotein</keyword>
<dbReference type="InterPro" id="IPR008991">
    <property type="entry name" value="Translation_prot_SH3-like_sf"/>
</dbReference>
<dbReference type="EMBL" id="KF900315">
    <property type="protein sequence ID" value="AIE90628.1"/>
    <property type="molecule type" value="Genomic_DNA"/>
</dbReference>
<keyword evidence="2 5" id="KW-0689">Ribosomal protein</keyword>
<dbReference type="Gene3D" id="2.30.30.70">
    <property type="entry name" value="Ribosomal protein L21"/>
    <property type="match status" value="1"/>
</dbReference>
<dbReference type="AlphaFoldDB" id="A0A075FHU2"/>
<dbReference type="GO" id="GO:1990904">
    <property type="term" value="C:ribonucleoprotein complex"/>
    <property type="evidence" value="ECO:0007669"/>
    <property type="project" value="UniProtKB-KW"/>
</dbReference>
<protein>
    <recommendedName>
        <fullName evidence="4 5">Large ribosomal subunit protein eL21</fullName>
    </recommendedName>
</protein>
<dbReference type="InterPro" id="IPR022856">
    <property type="entry name" value="Ribosomal_eL21_arc"/>
</dbReference>
<dbReference type="PROSITE" id="PS01171">
    <property type="entry name" value="RIBOSOMAL_L21E"/>
    <property type="match status" value="1"/>
</dbReference>
<proteinExistence type="inferred from homology"/>